<dbReference type="InterPro" id="IPR029060">
    <property type="entry name" value="PIN-like_dom_sf"/>
</dbReference>
<gene>
    <name evidence="5" type="primary">vapC</name>
    <name evidence="7" type="ORF">Q5H91_00185</name>
</gene>
<dbReference type="Proteomes" id="UP001230685">
    <property type="component" value="Unassembled WGS sequence"/>
</dbReference>
<dbReference type="EMBL" id="JAUUDS010000001">
    <property type="protein sequence ID" value="MDP1025618.1"/>
    <property type="molecule type" value="Genomic_DNA"/>
</dbReference>
<evidence type="ECO:0000256" key="3">
    <source>
        <dbReference type="ARBA" id="ARBA00022723"/>
    </source>
</evidence>
<evidence type="ECO:0000256" key="4">
    <source>
        <dbReference type="ARBA" id="ARBA00022801"/>
    </source>
</evidence>
<organism evidence="7 8">
    <name type="scientific">Sphingomonas aurea</name>
    <dbReference type="NCBI Taxonomy" id="3063994"/>
    <lineage>
        <taxon>Bacteria</taxon>
        <taxon>Pseudomonadati</taxon>
        <taxon>Pseudomonadota</taxon>
        <taxon>Alphaproteobacteria</taxon>
        <taxon>Sphingomonadales</taxon>
        <taxon>Sphingomonadaceae</taxon>
        <taxon>Sphingomonas</taxon>
    </lineage>
</organism>
<dbReference type="HAMAP" id="MF_00265">
    <property type="entry name" value="VapC_Nob1"/>
    <property type="match status" value="1"/>
</dbReference>
<evidence type="ECO:0000256" key="2">
    <source>
        <dbReference type="ARBA" id="ARBA00022722"/>
    </source>
</evidence>
<keyword evidence="8" id="KW-1185">Reference proteome</keyword>
<keyword evidence="5" id="KW-0460">Magnesium</keyword>
<comment type="similarity">
    <text evidence="5">Belongs to the PINc/VapC protein family.</text>
</comment>
<evidence type="ECO:0000256" key="5">
    <source>
        <dbReference type="HAMAP-Rule" id="MF_00265"/>
    </source>
</evidence>
<keyword evidence="1 5" id="KW-1277">Toxin-antitoxin system</keyword>
<dbReference type="Gene3D" id="3.40.50.1010">
    <property type="entry name" value="5'-nuclease"/>
    <property type="match status" value="1"/>
</dbReference>
<evidence type="ECO:0000313" key="7">
    <source>
        <dbReference type="EMBL" id="MDP1025618.1"/>
    </source>
</evidence>
<evidence type="ECO:0000259" key="6">
    <source>
        <dbReference type="Pfam" id="PF01850"/>
    </source>
</evidence>
<feature type="binding site" evidence="5">
    <location>
        <position position="100"/>
    </location>
    <ligand>
        <name>Mg(2+)</name>
        <dbReference type="ChEBI" id="CHEBI:18420"/>
    </ligand>
</feature>
<evidence type="ECO:0000313" key="8">
    <source>
        <dbReference type="Proteomes" id="UP001230685"/>
    </source>
</evidence>
<keyword evidence="2 5" id="KW-0540">Nuclease</keyword>
<dbReference type="RefSeq" id="WP_305171215.1">
    <property type="nucleotide sequence ID" value="NZ_JAUUDS010000001.1"/>
</dbReference>
<keyword evidence="4 5" id="KW-0378">Hydrolase</keyword>
<comment type="cofactor">
    <cofactor evidence="5">
        <name>Mg(2+)</name>
        <dbReference type="ChEBI" id="CHEBI:18420"/>
    </cofactor>
</comment>
<evidence type="ECO:0000256" key="1">
    <source>
        <dbReference type="ARBA" id="ARBA00022649"/>
    </source>
</evidence>
<protein>
    <recommendedName>
        <fullName evidence="5">Ribonuclease VapC</fullName>
        <shortName evidence="5">RNase VapC</shortName>
        <ecNumber evidence="5">3.1.-.-</ecNumber>
    </recommendedName>
    <alternativeName>
        <fullName evidence="5">Toxin VapC</fullName>
    </alternativeName>
</protein>
<feature type="binding site" evidence="5">
    <location>
        <position position="4"/>
    </location>
    <ligand>
        <name>Mg(2+)</name>
        <dbReference type="ChEBI" id="CHEBI:18420"/>
    </ligand>
</feature>
<accession>A0ABT9EFQ0</accession>
<dbReference type="Pfam" id="PF01850">
    <property type="entry name" value="PIN"/>
    <property type="match status" value="1"/>
</dbReference>
<feature type="domain" description="PIN" evidence="6">
    <location>
        <begin position="1"/>
        <end position="125"/>
    </location>
</feature>
<dbReference type="InterPro" id="IPR022907">
    <property type="entry name" value="VapC_family"/>
</dbReference>
<dbReference type="InterPro" id="IPR002716">
    <property type="entry name" value="PIN_dom"/>
</dbReference>
<proteinExistence type="inferred from homology"/>
<reference evidence="7 8" key="1">
    <citation type="submission" date="2023-07" db="EMBL/GenBank/DDBJ databases">
        <authorList>
            <person name="Kim M.K."/>
        </authorList>
    </citation>
    <scope>NUCLEOTIDE SEQUENCE [LARGE SCALE GENOMIC DNA]</scope>
    <source>
        <strain evidence="7 8">KR1UV-12</strain>
    </source>
</reference>
<name>A0ABT9EFQ0_9SPHN</name>
<keyword evidence="3 5" id="KW-0479">Metal-binding</keyword>
<comment type="caution">
    <text evidence="7">The sequence shown here is derived from an EMBL/GenBank/DDBJ whole genome shotgun (WGS) entry which is preliminary data.</text>
</comment>
<dbReference type="SUPFAM" id="SSF88723">
    <property type="entry name" value="PIN domain-like"/>
    <property type="match status" value="1"/>
</dbReference>
<sequence length="131" mass="14117">MIVDTSAILAVLIEEPDAAIFDALLSKTPGVRLSAGSWVELAAVLLRRFRGMHDATLAGMMAEWRIEIAPVTTTQAHLAALAYRTYGIGTGHPARLNFGDCFAYALAKETGEPLLFKGDDFGRTDVVPAIR</sequence>
<dbReference type="EC" id="3.1.-.-" evidence="5"/>
<keyword evidence="5" id="KW-0800">Toxin</keyword>
<comment type="function">
    <text evidence="5">Toxic component of a toxin-antitoxin (TA) system. An RNase.</text>
</comment>
<dbReference type="CDD" id="cd09871">
    <property type="entry name" value="PIN_MtVapC28-VapC30-like"/>
    <property type="match status" value="1"/>
</dbReference>